<evidence type="ECO:0000259" key="3">
    <source>
        <dbReference type="Pfam" id="PF25917"/>
    </source>
</evidence>
<gene>
    <name evidence="4" type="ORF">ACFPQA_16210</name>
</gene>
<comment type="similarity">
    <text evidence="1">Belongs to the membrane fusion protein (MFP) (TC 8.A.1) family.</text>
</comment>
<evidence type="ECO:0000313" key="5">
    <source>
        <dbReference type="Proteomes" id="UP001596055"/>
    </source>
</evidence>
<dbReference type="PANTHER" id="PTHR30469:SF15">
    <property type="entry name" value="HLYD FAMILY OF SECRETION PROTEINS"/>
    <property type="match status" value="1"/>
</dbReference>
<dbReference type="Gene3D" id="2.40.50.100">
    <property type="match status" value="1"/>
</dbReference>
<evidence type="ECO:0000256" key="2">
    <source>
        <dbReference type="SAM" id="Coils"/>
    </source>
</evidence>
<feature type="coiled-coil region" evidence="2">
    <location>
        <begin position="105"/>
        <end position="153"/>
    </location>
</feature>
<protein>
    <submittedName>
        <fullName evidence="4">Efflux RND transporter periplasmic adaptor subunit</fullName>
    </submittedName>
</protein>
<dbReference type="InterPro" id="IPR058625">
    <property type="entry name" value="MdtA-like_BSH"/>
</dbReference>
<dbReference type="SUPFAM" id="SSF111369">
    <property type="entry name" value="HlyD-like secretion proteins"/>
    <property type="match status" value="2"/>
</dbReference>
<dbReference type="PANTHER" id="PTHR30469">
    <property type="entry name" value="MULTIDRUG RESISTANCE PROTEIN MDTA"/>
    <property type="match status" value="1"/>
</dbReference>
<sequence length="413" mass="44795">MLKRFLPILILAVGIAGFLVLKATRPEPAEVSPTERSWRVETENVEPGMHTPVLPLYGQIVAPEQVDVSATLAGRIAERPVSEGQQVRKGDLLLALDQADIEPVLAQAKAQVADLEAQVRSEQVRFRNDQTALDSEKAILDNAQNQFDRIQSLMKRNLASRENLEAATDGLARAKLTVSSRQRAIEEHPSRLHSLQARLDQAKANLASVERDGDRARVRAPFDGVVTNVQVAPGDQVARNAPLLSVYPLAGLELRARVPERFQAELLTALDKGASLIATAPESGQRFRLVRFAGLSDPAGAEAILSLQGDPSGLRPGALLPVVLQRPSRDRSVVVPFSALYGADTVYLMDDDHRMQRVEVERIGEVQNPGGERMLLIAGDRLKNGQQLITTHLPNAISGLKVEVAAPAGESGQ</sequence>
<dbReference type="EMBL" id="JBHSNL010000006">
    <property type="protein sequence ID" value="MFC5546610.1"/>
    <property type="molecule type" value="Genomic_DNA"/>
</dbReference>
<dbReference type="Gene3D" id="1.10.287.470">
    <property type="entry name" value="Helix hairpin bin"/>
    <property type="match status" value="1"/>
</dbReference>
<keyword evidence="2" id="KW-0175">Coiled coil</keyword>
<comment type="caution">
    <text evidence="4">The sequence shown here is derived from an EMBL/GenBank/DDBJ whole genome shotgun (WGS) entry which is preliminary data.</text>
</comment>
<feature type="domain" description="Multidrug resistance protein MdtA-like barrel-sandwich hybrid" evidence="3">
    <location>
        <begin position="64"/>
        <end position="240"/>
    </location>
</feature>
<accession>A0ABW0RSU6</accession>
<reference evidence="5" key="1">
    <citation type="journal article" date="2019" name="Int. J. Syst. Evol. Microbiol.">
        <title>The Global Catalogue of Microorganisms (GCM) 10K type strain sequencing project: providing services to taxonomists for standard genome sequencing and annotation.</title>
        <authorList>
            <consortium name="The Broad Institute Genomics Platform"/>
            <consortium name="The Broad Institute Genome Sequencing Center for Infectious Disease"/>
            <person name="Wu L."/>
            <person name="Ma J."/>
        </authorList>
    </citation>
    <scope>NUCLEOTIDE SEQUENCE [LARGE SCALE GENOMIC DNA]</scope>
    <source>
        <strain evidence="5">CGMCC 4.1799</strain>
    </source>
</reference>
<dbReference type="RefSeq" id="WP_248158791.1">
    <property type="nucleotide sequence ID" value="NZ_JAKZAJ010000004.1"/>
</dbReference>
<feature type="coiled-coil region" evidence="2">
    <location>
        <begin position="192"/>
        <end position="219"/>
    </location>
</feature>
<keyword evidence="5" id="KW-1185">Reference proteome</keyword>
<dbReference type="Pfam" id="PF25917">
    <property type="entry name" value="BSH_RND"/>
    <property type="match status" value="1"/>
</dbReference>
<name>A0ABW0RSU6_9GAMM</name>
<organism evidence="4 5">
    <name type="scientific">Marinobacter koreensis</name>
    <dbReference type="NCBI Taxonomy" id="335974"/>
    <lineage>
        <taxon>Bacteria</taxon>
        <taxon>Pseudomonadati</taxon>
        <taxon>Pseudomonadota</taxon>
        <taxon>Gammaproteobacteria</taxon>
        <taxon>Pseudomonadales</taxon>
        <taxon>Marinobacteraceae</taxon>
        <taxon>Marinobacter</taxon>
    </lineage>
</organism>
<proteinExistence type="inferred from homology"/>
<dbReference type="Gene3D" id="2.40.30.170">
    <property type="match status" value="1"/>
</dbReference>
<evidence type="ECO:0000313" key="4">
    <source>
        <dbReference type="EMBL" id="MFC5546610.1"/>
    </source>
</evidence>
<evidence type="ECO:0000256" key="1">
    <source>
        <dbReference type="ARBA" id="ARBA00009477"/>
    </source>
</evidence>
<dbReference type="Proteomes" id="UP001596055">
    <property type="component" value="Unassembled WGS sequence"/>
</dbReference>